<sequence length="641" mass="68084">MTIQPTLIRNYFAPQGLEPELLLLHGGQVHVPVPALGDVFGEFVGDGQGGAIAAAMAGGGMCGYIDTQGAWVVAPTLDDARTFSADGLACFCDQGKWGYLDVRGKVVIEPQYAQGEPFQHGLAAVQTAADGWRYIDTSGKFAFDDSFANAGSFTAGGLAAARIASGPVGYIDRSGAWAIAPRFASAQPFSRDGVAPASEDGKRFGIIDRKGAWVLEPRYDRIDDFNADGLAFFKHGWNDAGYLDTTGAPVIVAFNRLSESMHCGIAIESAHTCMTAQGKLAFDAPLLWCGDFNEHGFAIACARAAQTDSDAAPVWGIARADGSFARPPADVLEPLTQGRYHDIATQEANTPLVAFLARDASIAFLDRDACVAWRLRAEPAPGGAGPALYDAAGRLLWHGQSHSTIAPPALYFSAPPESLLIDLHDLGDLAGLADSMVLASANKLCNIDAALQAPASGDEDEEDHCTLPGDRNEYGANVSAADQLAKSLRTRRRIFRSYLDEHKHAAYEFFASTRGAVMDATYARCVARLTEHLGPSTRNPGKSAPPDITAWGVPITPPLAGLDAARPGSNQMRLVLFTQAGYGDGDVWHNIWLVCSPSIETLAAAHGGRVPTYPSYDDDDYDDDDEDDEDDDDAPAATAAS</sequence>
<reference evidence="2 3" key="1">
    <citation type="submission" date="2019-09" db="EMBL/GenBank/DDBJ databases">
        <title>Taxonomy of Antarctic Massilia spp.: description of Massilia rubra sp. nov., Massilia aquatica sp. nov., Massilia mucilaginosa sp. nov., Massilia frigida sp. nov. isolated from streams, lakes and regoliths.</title>
        <authorList>
            <person name="Holochova P."/>
            <person name="Sedlacek I."/>
            <person name="Kralova S."/>
            <person name="Maslanova I."/>
            <person name="Busse H.-J."/>
            <person name="Stankova E."/>
            <person name="Vrbovska V."/>
            <person name="Kovarovic V."/>
            <person name="Bartak M."/>
            <person name="Svec P."/>
            <person name="Pantucek R."/>
        </authorList>
    </citation>
    <scope>NUCLEOTIDE SEQUENCE [LARGE SCALE GENOMIC DNA]</scope>
    <source>
        <strain evidence="2 3">CCM 8693</strain>
    </source>
</reference>
<dbReference type="PANTHER" id="PTHR37841:SF1">
    <property type="entry name" value="DUF3298 DOMAIN-CONTAINING PROTEIN"/>
    <property type="match status" value="1"/>
</dbReference>
<comment type="caution">
    <text evidence="2">The sequence shown here is derived from an EMBL/GenBank/DDBJ whole genome shotgun (WGS) entry which is preliminary data.</text>
</comment>
<dbReference type="RefSeq" id="WP_167077200.1">
    <property type="nucleotide sequence ID" value="NZ_VVIW01000007.1"/>
</dbReference>
<dbReference type="SUPFAM" id="SSF69360">
    <property type="entry name" value="Cell wall binding repeat"/>
    <property type="match status" value="1"/>
</dbReference>
<keyword evidence="3" id="KW-1185">Reference proteome</keyword>
<gene>
    <name evidence="2" type="ORF">F1609_14930</name>
</gene>
<dbReference type="Proteomes" id="UP000819052">
    <property type="component" value="Unassembled WGS sequence"/>
</dbReference>
<feature type="compositionally biased region" description="Acidic residues" evidence="1">
    <location>
        <begin position="616"/>
        <end position="634"/>
    </location>
</feature>
<dbReference type="Pfam" id="PF14903">
    <property type="entry name" value="WG_beta_rep"/>
    <property type="match status" value="3"/>
</dbReference>
<dbReference type="PANTHER" id="PTHR37841">
    <property type="entry name" value="GLR2918 PROTEIN"/>
    <property type="match status" value="1"/>
</dbReference>
<dbReference type="InterPro" id="IPR032774">
    <property type="entry name" value="WG_beta_rep"/>
</dbReference>
<protein>
    <submittedName>
        <fullName evidence="2">WG repeat-containing protein</fullName>
    </submittedName>
</protein>
<evidence type="ECO:0000256" key="1">
    <source>
        <dbReference type="SAM" id="MobiDB-lite"/>
    </source>
</evidence>
<accession>A0ABX0M8U9</accession>
<proteinExistence type="predicted"/>
<name>A0ABX0M8U9_9BURK</name>
<organism evidence="2 3">
    <name type="scientific">Massilia aquatica</name>
    <dbReference type="NCBI Taxonomy" id="2609000"/>
    <lineage>
        <taxon>Bacteria</taxon>
        <taxon>Pseudomonadati</taxon>
        <taxon>Pseudomonadota</taxon>
        <taxon>Betaproteobacteria</taxon>
        <taxon>Burkholderiales</taxon>
        <taxon>Oxalobacteraceae</taxon>
        <taxon>Telluria group</taxon>
        <taxon>Massilia</taxon>
    </lineage>
</organism>
<evidence type="ECO:0000313" key="2">
    <source>
        <dbReference type="EMBL" id="NHZ41440.1"/>
    </source>
</evidence>
<dbReference type="EMBL" id="VVIW01000007">
    <property type="protein sequence ID" value="NHZ41440.1"/>
    <property type="molecule type" value="Genomic_DNA"/>
</dbReference>
<feature type="region of interest" description="Disordered" evidence="1">
    <location>
        <begin position="608"/>
        <end position="641"/>
    </location>
</feature>
<evidence type="ECO:0000313" key="3">
    <source>
        <dbReference type="Proteomes" id="UP000819052"/>
    </source>
</evidence>